<dbReference type="Gene3D" id="3.90.550.10">
    <property type="entry name" value="Spore Coat Polysaccharide Biosynthesis Protein SpsA, Chain A"/>
    <property type="match status" value="1"/>
</dbReference>
<protein>
    <recommendedName>
        <fullName evidence="4">Nucleotide-diphospho-sugar transferase domain-containing protein</fullName>
    </recommendedName>
</protein>
<dbReference type="InterPro" id="IPR029044">
    <property type="entry name" value="Nucleotide-diphossugar_trans"/>
</dbReference>
<feature type="signal peptide" evidence="1">
    <location>
        <begin position="1"/>
        <end position="27"/>
    </location>
</feature>
<evidence type="ECO:0000256" key="1">
    <source>
        <dbReference type="SAM" id="SignalP"/>
    </source>
</evidence>
<organism evidence="2 3">
    <name type="scientific">Pelagomonas calceolata</name>
    <dbReference type="NCBI Taxonomy" id="35677"/>
    <lineage>
        <taxon>Eukaryota</taxon>
        <taxon>Sar</taxon>
        <taxon>Stramenopiles</taxon>
        <taxon>Ochrophyta</taxon>
        <taxon>Pelagophyceae</taxon>
        <taxon>Pelagomonadales</taxon>
        <taxon>Pelagomonadaceae</taxon>
        <taxon>Pelagomonas</taxon>
    </lineage>
</organism>
<keyword evidence="3" id="KW-1185">Reference proteome</keyword>
<dbReference type="Proteomes" id="UP000789595">
    <property type="component" value="Unassembled WGS sequence"/>
</dbReference>
<accession>A0A8J2WSQ6</accession>
<dbReference type="AlphaFoldDB" id="A0A8J2WSQ6"/>
<comment type="caution">
    <text evidence="2">The sequence shown here is derived from an EMBL/GenBank/DDBJ whole genome shotgun (WGS) entry which is preliminary data.</text>
</comment>
<evidence type="ECO:0008006" key="4">
    <source>
        <dbReference type="Google" id="ProtNLM"/>
    </source>
</evidence>
<reference evidence="2" key="1">
    <citation type="submission" date="2021-11" db="EMBL/GenBank/DDBJ databases">
        <authorList>
            <consortium name="Genoscope - CEA"/>
            <person name="William W."/>
        </authorList>
    </citation>
    <scope>NUCLEOTIDE SEQUENCE</scope>
</reference>
<gene>
    <name evidence="2" type="ORF">PECAL_6P09710</name>
</gene>
<proteinExistence type="predicted"/>
<dbReference type="OrthoDB" id="201460at2759"/>
<dbReference type="EMBL" id="CAKKNE010000006">
    <property type="protein sequence ID" value="CAH0379355.1"/>
    <property type="molecule type" value="Genomic_DNA"/>
</dbReference>
<evidence type="ECO:0000313" key="2">
    <source>
        <dbReference type="EMBL" id="CAH0379355.1"/>
    </source>
</evidence>
<dbReference type="SUPFAM" id="SSF53448">
    <property type="entry name" value="Nucleotide-diphospho-sugar transferases"/>
    <property type="match status" value="1"/>
</dbReference>
<feature type="chain" id="PRO_5035181292" description="Nucleotide-diphospho-sugar transferase domain-containing protein" evidence="1">
    <location>
        <begin position="28"/>
        <end position="466"/>
    </location>
</feature>
<evidence type="ECO:0000313" key="3">
    <source>
        <dbReference type="Proteomes" id="UP000789595"/>
    </source>
</evidence>
<name>A0A8J2WSQ6_9STRA</name>
<sequence>MSSKLVKPLNVLYVWACLMARLGKSIAEDIDHNIHNMTIRVKQVEQEFIKNGSESVALAALVVSGHKAIDSKFIQQSACAALTMINSARTPGGFYGDAVVMMGPLGTSTPLDLNSWRSARPGWLSEHDDHAKELAALMDVKGLRIRAMDLVPLLLSNTYPFMKRNLNYMKLAVYTLGTYDKVMFVDLDIVVVGPLSDILALSTRSTELVGYRTCTAPVNSGFFIVRPGGSNGKRRLRHLNNIALRNNCPCRSSRDPFASFGFDNWGRITNDLKKLWNSGTYDAPNRPQHKKMCRSVLGKTERTWDLAGSGTGQGLMWYYFALKINSYVSLTYSDLPLVHYNAPGPKPWVPGAQTKATNDPGIRQHCDFIWWSSFLRAENKMPTSVFDKCFDLLLPHLDTKRDAGHFIGPSCCRTCPGGGHFATSQRCSDHKSLARYSVDHCTIIAEVKAPPTRKVDVLRENLRAFS</sequence>
<keyword evidence="1" id="KW-0732">Signal</keyword>